<dbReference type="Gene3D" id="3.40.190.10">
    <property type="entry name" value="Periplasmic binding protein-like II"/>
    <property type="match status" value="2"/>
</dbReference>
<organism evidence="6 7">
    <name type="scientific">Sinorhizobium meliloti CCNWSX0020</name>
    <dbReference type="NCBI Taxonomy" id="1107881"/>
    <lineage>
        <taxon>Bacteria</taxon>
        <taxon>Pseudomonadati</taxon>
        <taxon>Pseudomonadota</taxon>
        <taxon>Alphaproteobacteria</taxon>
        <taxon>Hyphomicrobiales</taxon>
        <taxon>Rhizobiaceae</taxon>
        <taxon>Sinorhizobium/Ensifer group</taxon>
        <taxon>Sinorhizobium</taxon>
    </lineage>
</organism>
<evidence type="ECO:0000313" key="7">
    <source>
        <dbReference type="Proteomes" id="UP000004038"/>
    </source>
</evidence>
<dbReference type="Gene3D" id="1.10.10.10">
    <property type="entry name" value="Winged helix-like DNA-binding domain superfamily/Winged helix DNA-binding domain"/>
    <property type="match status" value="1"/>
</dbReference>
<dbReference type="EMBL" id="AGVV01000128">
    <property type="protein sequence ID" value="EHK73610.1"/>
    <property type="molecule type" value="Genomic_DNA"/>
</dbReference>
<dbReference type="Pfam" id="PF03466">
    <property type="entry name" value="LysR_substrate"/>
    <property type="match status" value="1"/>
</dbReference>
<evidence type="ECO:0000256" key="1">
    <source>
        <dbReference type="ARBA" id="ARBA00009437"/>
    </source>
</evidence>
<dbReference type="InterPro" id="IPR036388">
    <property type="entry name" value="WH-like_DNA-bd_sf"/>
</dbReference>
<gene>
    <name evidence="6" type="ORF">SM0020_33047</name>
</gene>
<dbReference type="CDD" id="cd05466">
    <property type="entry name" value="PBP2_LTTR_substrate"/>
    <property type="match status" value="1"/>
</dbReference>
<dbReference type="PROSITE" id="PS50931">
    <property type="entry name" value="HTH_LYSR"/>
    <property type="match status" value="1"/>
</dbReference>
<keyword evidence="3" id="KW-0238">DNA-binding</keyword>
<dbReference type="PATRIC" id="fig|1107881.3.peg.6672"/>
<dbReference type="PANTHER" id="PTHR30126:SF40">
    <property type="entry name" value="HTH-TYPE TRANSCRIPTIONAL REGULATOR GLTR"/>
    <property type="match status" value="1"/>
</dbReference>
<dbReference type="InterPro" id="IPR005119">
    <property type="entry name" value="LysR_subst-bd"/>
</dbReference>
<keyword evidence="2" id="KW-0805">Transcription regulation</keyword>
<evidence type="ECO:0000256" key="3">
    <source>
        <dbReference type="ARBA" id="ARBA00023125"/>
    </source>
</evidence>
<dbReference type="PANTHER" id="PTHR30126">
    <property type="entry name" value="HTH-TYPE TRANSCRIPTIONAL REGULATOR"/>
    <property type="match status" value="1"/>
</dbReference>
<dbReference type="InterPro" id="IPR036390">
    <property type="entry name" value="WH_DNA-bd_sf"/>
</dbReference>
<dbReference type="InterPro" id="IPR000847">
    <property type="entry name" value="LysR_HTH_N"/>
</dbReference>
<feature type="domain" description="HTH lysR-type" evidence="5">
    <location>
        <begin position="32"/>
        <end position="91"/>
    </location>
</feature>
<evidence type="ECO:0000256" key="4">
    <source>
        <dbReference type="ARBA" id="ARBA00023163"/>
    </source>
</evidence>
<proteinExistence type="inferred from homology"/>
<dbReference type="GO" id="GO:0000976">
    <property type="term" value="F:transcription cis-regulatory region binding"/>
    <property type="evidence" value="ECO:0007669"/>
    <property type="project" value="TreeGrafter"/>
</dbReference>
<dbReference type="SUPFAM" id="SSF46785">
    <property type="entry name" value="Winged helix' DNA-binding domain"/>
    <property type="match status" value="1"/>
</dbReference>
<dbReference type="GO" id="GO:0003700">
    <property type="term" value="F:DNA-binding transcription factor activity"/>
    <property type="evidence" value="ECO:0007669"/>
    <property type="project" value="InterPro"/>
</dbReference>
<evidence type="ECO:0000256" key="2">
    <source>
        <dbReference type="ARBA" id="ARBA00023015"/>
    </source>
</evidence>
<comment type="similarity">
    <text evidence="1">Belongs to the LysR transcriptional regulatory family.</text>
</comment>
<accession>H0GAP8</accession>
<evidence type="ECO:0000259" key="5">
    <source>
        <dbReference type="PROSITE" id="PS50931"/>
    </source>
</evidence>
<protein>
    <submittedName>
        <fullName evidence="6">LysR family transcriptional regulator</fullName>
    </submittedName>
</protein>
<dbReference type="Pfam" id="PF00126">
    <property type="entry name" value="HTH_1"/>
    <property type="match status" value="1"/>
</dbReference>
<reference evidence="6 7" key="1">
    <citation type="journal article" date="2012" name="J. Bacteriol.">
        <title>Draft Genome Sequence of Sinorhizobium meliloti CCNWSX0020, a Nitrogen-Fixing Symbiont with Copper Tolerance Capability Isolated from Lead-Zinc Mine Tailings.</title>
        <authorList>
            <person name="Li Z."/>
            <person name="Ma Z."/>
            <person name="Hao X."/>
            <person name="Wei G."/>
        </authorList>
    </citation>
    <scope>NUCLEOTIDE SEQUENCE [LARGE SCALE GENOMIC DNA]</scope>
    <source>
        <strain evidence="6 7">CCNWSX0020</strain>
    </source>
</reference>
<keyword evidence="4" id="KW-0804">Transcription</keyword>
<evidence type="ECO:0000313" key="6">
    <source>
        <dbReference type="EMBL" id="EHK73610.1"/>
    </source>
</evidence>
<dbReference type="SUPFAM" id="SSF53850">
    <property type="entry name" value="Periplasmic binding protein-like II"/>
    <property type="match status" value="1"/>
</dbReference>
<sequence length="323" mass="36140">MPKLRLAALPLLTVTSSARMPTSRRNRQLPSISLSLVQTFYQLGRTGSYSAAARELNLSHPSVANHIRRLEHLLGERLVVAERGARRVGLTPRGLALYELIRPEFDIMLTRLTRLMESQRPVLRIGMPQGIFHDLFPRVVRKFHESRPDVELVVYERDTALSDLVRQGSLDIFIAERHFGDSVVIQQLIGRYSLSLVYPRTWGPAPAEGDIPEWACGRPFVSHEPGQIIRDIATGFLSSKGAVVEPLISVSSSVSIKRYVSEGLGFSILPTWSVGPDDDTITRVELLSLTPVPIYFGTAHFLKDNETVRAFFGHCQFELSGRS</sequence>
<dbReference type="AlphaFoldDB" id="H0GAP8"/>
<dbReference type="Proteomes" id="UP000004038">
    <property type="component" value="Unassembled WGS sequence"/>
</dbReference>
<name>H0GAP8_RHIML</name>